<dbReference type="GO" id="GO:0048046">
    <property type="term" value="C:apoplast"/>
    <property type="evidence" value="ECO:0007669"/>
    <property type="project" value="UniProtKB-SubCell"/>
</dbReference>
<dbReference type="Gene3D" id="2.60.120.10">
    <property type="entry name" value="Jelly Rolls"/>
    <property type="match status" value="1"/>
</dbReference>
<evidence type="ECO:0000256" key="1">
    <source>
        <dbReference type="ARBA" id="ARBA00004271"/>
    </source>
</evidence>
<keyword evidence="11" id="KW-1185">Reference proteome</keyword>
<keyword evidence="6 7" id="KW-0464">Manganese</keyword>
<dbReference type="InterPro" id="IPR011051">
    <property type="entry name" value="RmlC_Cupin_sf"/>
</dbReference>
<gene>
    <name evidence="10" type="ORF">GIB67_018254</name>
</gene>
<evidence type="ECO:0000256" key="5">
    <source>
        <dbReference type="ARBA" id="ARBA00022723"/>
    </source>
</evidence>
<dbReference type="PRINTS" id="PR00325">
    <property type="entry name" value="GERMIN"/>
</dbReference>
<evidence type="ECO:0000259" key="9">
    <source>
        <dbReference type="SMART" id="SM00835"/>
    </source>
</evidence>
<evidence type="ECO:0000256" key="3">
    <source>
        <dbReference type="ARBA" id="ARBA00022523"/>
    </source>
</evidence>
<evidence type="ECO:0000256" key="7">
    <source>
        <dbReference type="PIRSR" id="PIRSR601929-2"/>
    </source>
</evidence>
<feature type="binding site" evidence="7">
    <location>
        <position position="102"/>
    </location>
    <ligand>
        <name>Mn(2+)</name>
        <dbReference type="ChEBI" id="CHEBI:29035"/>
    </ligand>
</feature>
<evidence type="ECO:0000256" key="6">
    <source>
        <dbReference type="ARBA" id="ARBA00023211"/>
    </source>
</evidence>
<evidence type="ECO:0000313" key="11">
    <source>
        <dbReference type="Proteomes" id="UP000541444"/>
    </source>
</evidence>
<evidence type="ECO:0000256" key="8">
    <source>
        <dbReference type="RuleBase" id="RU366015"/>
    </source>
</evidence>
<evidence type="ECO:0000256" key="2">
    <source>
        <dbReference type="ARBA" id="ARBA00007456"/>
    </source>
</evidence>
<accession>A0A7J7LF76</accession>
<dbReference type="EMBL" id="JACGCM010002331">
    <property type="protein sequence ID" value="KAF6141164.1"/>
    <property type="molecule type" value="Genomic_DNA"/>
</dbReference>
<evidence type="ECO:0000313" key="10">
    <source>
        <dbReference type="EMBL" id="KAF6141164.1"/>
    </source>
</evidence>
<dbReference type="InterPro" id="IPR001929">
    <property type="entry name" value="Germin"/>
</dbReference>
<keyword evidence="3 8" id="KW-0052">Apoplast</keyword>
<keyword evidence="8" id="KW-0732">Signal</keyword>
<dbReference type="GO" id="GO:0030145">
    <property type="term" value="F:manganese ion binding"/>
    <property type="evidence" value="ECO:0007669"/>
    <property type="project" value="UniProtKB-UniRule"/>
</dbReference>
<reference evidence="10 11" key="1">
    <citation type="journal article" date="2020" name="IScience">
        <title>Genome Sequencing of the Endangered Kingdonia uniflora (Circaeasteraceae, Ranunculales) Reveals Potential Mechanisms of Evolutionary Specialization.</title>
        <authorList>
            <person name="Sun Y."/>
            <person name="Deng T."/>
            <person name="Zhang A."/>
            <person name="Moore M.J."/>
            <person name="Landis J.B."/>
            <person name="Lin N."/>
            <person name="Zhang H."/>
            <person name="Zhang X."/>
            <person name="Huang J."/>
            <person name="Zhang X."/>
            <person name="Sun H."/>
            <person name="Wang H."/>
        </authorList>
    </citation>
    <scope>NUCLEOTIDE SEQUENCE [LARGE SCALE GENOMIC DNA]</scope>
    <source>
        <strain evidence="10">TB1705</strain>
        <tissue evidence="10">Leaf</tissue>
    </source>
</reference>
<feature type="chain" id="PRO_5029940496" description="Germin-like protein" evidence="8">
    <location>
        <begin position="24"/>
        <end position="214"/>
    </location>
</feature>
<dbReference type="Proteomes" id="UP000541444">
    <property type="component" value="Unassembled WGS sequence"/>
</dbReference>
<feature type="domain" description="Cupin type-1" evidence="9">
    <location>
        <begin position="19"/>
        <end position="155"/>
    </location>
</feature>
<dbReference type="PANTHER" id="PTHR31238">
    <property type="entry name" value="GERMIN-LIKE PROTEIN SUBFAMILY 3 MEMBER 3"/>
    <property type="match status" value="1"/>
</dbReference>
<feature type="signal peptide" evidence="8">
    <location>
        <begin position="1"/>
        <end position="23"/>
    </location>
</feature>
<comment type="subcellular location">
    <subcellularLocation>
        <location evidence="1 8">Secreted</location>
        <location evidence="1 8">Extracellular space</location>
        <location evidence="1 8">Apoplast</location>
    </subcellularLocation>
</comment>
<dbReference type="InterPro" id="IPR006045">
    <property type="entry name" value="Cupin_1"/>
</dbReference>
<sequence length="214" mass="23003">MAFKHGILVLVVVVFAVVHMVTAGDPNIVTDFVVPSNVTQVDVNHFAYTGLRALVGVDIPPAFKVLKVSMAEFSGFVDVDKKFYTQKLQAGDVFVFPKGLVHYQYNTDAQNFAVAASVFGSASTGTVSLPSTMFTTGIDDTVLAKSFKTDVATVQSRTCNQSLTYKASLLLNINVLIMNFILDGNYAGIDEGILEFAFKTDAAIIEKIKAGLAS</sequence>
<keyword evidence="4 8" id="KW-0964">Secreted</keyword>
<dbReference type="AlphaFoldDB" id="A0A7J7LF76"/>
<proteinExistence type="inferred from homology"/>
<keyword evidence="5 7" id="KW-0479">Metal-binding</keyword>
<dbReference type="SUPFAM" id="SSF51182">
    <property type="entry name" value="RmlC-like cupins"/>
    <property type="match status" value="1"/>
</dbReference>
<dbReference type="SMART" id="SM00835">
    <property type="entry name" value="Cupin_1"/>
    <property type="match status" value="1"/>
</dbReference>
<evidence type="ECO:0000256" key="4">
    <source>
        <dbReference type="ARBA" id="ARBA00022525"/>
    </source>
</evidence>
<comment type="similarity">
    <text evidence="2 8">Belongs to the germin family.</text>
</comment>
<dbReference type="InterPro" id="IPR014710">
    <property type="entry name" value="RmlC-like_jellyroll"/>
</dbReference>
<organism evidence="10 11">
    <name type="scientific">Kingdonia uniflora</name>
    <dbReference type="NCBI Taxonomy" id="39325"/>
    <lineage>
        <taxon>Eukaryota</taxon>
        <taxon>Viridiplantae</taxon>
        <taxon>Streptophyta</taxon>
        <taxon>Embryophyta</taxon>
        <taxon>Tracheophyta</taxon>
        <taxon>Spermatophyta</taxon>
        <taxon>Magnoliopsida</taxon>
        <taxon>Ranunculales</taxon>
        <taxon>Circaeasteraceae</taxon>
        <taxon>Kingdonia</taxon>
    </lineage>
</organism>
<comment type="caution">
    <text evidence="10">The sequence shown here is derived from an EMBL/GenBank/DDBJ whole genome shotgun (WGS) entry which is preliminary data.</text>
</comment>
<name>A0A7J7LF76_9MAGN</name>
<dbReference type="Pfam" id="PF00190">
    <property type="entry name" value="Cupin_1"/>
    <property type="match status" value="1"/>
</dbReference>
<protein>
    <recommendedName>
        <fullName evidence="8">Germin-like protein</fullName>
    </recommendedName>
</protein>